<dbReference type="Proteomes" id="UP001242288">
    <property type="component" value="Unassembled WGS sequence"/>
</dbReference>
<name>A0AAP5ERI6_9BURK</name>
<proteinExistence type="predicted"/>
<evidence type="ECO:0000313" key="4">
    <source>
        <dbReference type="EMBL" id="MDQ6411786.1"/>
    </source>
</evidence>
<dbReference type="CDD" id="cd01948">
    <property type="entry name" value="EAL"/>
    <property type="match status" value="1"/>
</dbReference>
<dbReference type="PANTHER" id="PTHR33121">
    <property type="entry name" value="CYCLIC DI-GMP PHOSPHODIESTERASE PDEF"/>
    <property type="match status" value="1"/>
</dbReference>
<organism evidence="4 6">
    <name type="scientific">Paraburkholderia madseniana</name>
    <dbReference type="NCBI Taxonomy" id="2599607"/>
    <lineage>
        <taxon>Bacteria</taxon>
        <taxon>Pseudomonadati</taxon>
        <taxon>Pseudomonadota</taxon>
        <taxon>Betaproteobacteria</taxon>
        <taxon>Burkholderiales</taxon>
        <taxon>Burkholderiaceae</taxon>
        <taxon>Paraburkholderia</taxon>
    </lineage>
</organism>
<dbReference type="PROSITE" id="PS50883">
    <property type="entry name" value="EAL"/>
    <property type="match status" value="1"/>
</dbReference>
<keyword evidence="1" id="KW-0472">Membrane</keyword>
<sequence length="340" mass="37635">MREASQCESRSSASSCPSGEIYGHRPTSLSARVGAYVTRLSVRSADGTTFWYVGFVLWTLLFSLLLAAAEWLLKSSVRYDRSLLRAARAGLRRGEFQLDYQPVFGIRRARCVGFDVLLRWSSETYGVRGPGHFMSFIQKSSVIRPLTRHILKQAGEEMRQAGVPDTFYLSITVPPAYILSRDFMEDLDSVGASALSSLFVNIDATRFGQFSKQLIPAMKHARGKGVRFALSGVKAELELPRGMSFEMLKIDRIVLALDNDERAARIRALAKMGHDLGAMVVVQGVESAIHHGIAQESQADFGQGFFYSRTLNVTRLTRFLKGCDETTPGPTTANTMSMLG</sequence>
<protein>
    <submittedName>
        <fullName evidence="4">EAL domain-containing protein</fullName>
    </submittedName>
</protein>
<evidence type="ECO:0000313" key="5">
    <source>
        <dbReference type="Proteomes" id="UP001209412"/>
    </source>
</evidence>
<dbReference type="PANTHER" id="PTHR33121:SF70">
    <property type="entry name" value="SIGNALING PROTEIN YKOW"/>
    <property type="match status" value="1"/>
</dbReference>
<reference evidence="4" key="1">
    <citation type="submission" date="2022-06" db="EMBL/GenBank/DDBJ databases">
        <title>PHB producers.</title>
        <authorList>
            <person name="Besaury L."/>
        </authorList>
    </citation>
    <scope>NUCLEOTIDE SEQUENCE</scope>
    <source>
        <strain evidence="4 5">SEWS6</strain>
    </source>
</reference>
<evidence type="ECO:0000313" key="6">
    <source>
        <dbReference type="Proteomes" id="UP001242288"/>
    </source>
</evidence>
<dbReference type="InterPro" id="IPR035919">
    <property type="entry name" value="EAL_sf"/>
</dbReference>
<evidence type="ECO:0000259" key="2">
    <source>
        <dbReference type="PROSITE" id="PS50883"/>
    </source>
</evidence>
<dbReference type="InterPro" id="IPR001633">
    <property type="entry name" value="EAL_dom"/>
</dbReference>
<dbReference type="EMBL" id="JAPKHW010000035">
    <property type="protein sequence ID" value="MCX4149968.1"/>
    <property type="molecule type" value="Genomic_DNA"/>
</dbReference>
<evidence type="ECO:0000256" key="1">
    <source>
        <dbReference type="SAM" id="Phobius"/>
    </source>
</evidence>
<comment type="caution">
    <text evidence="4">The sequence shown here is derived from an EMBL/GenBank/DDBJ whole genome shotgun (WGS) entry which is preliminary data.</text>
</comment>
<dbReference type="Proteomes" id="UP001209412">
    <property type="component" value="Unassembled WGS sequence"/>
</dbReference>
<dbReference type="Gene3D" id="3.20.20.450">
    <property type="entry name" value="EAL domain"/>
    <property type="match status" value="1"/>
</dbReference>
<evidence type="ECO:0000313" key="3">
    <source>
        <dbReference type="EMBL" id="MCX4149968.1"/>
    </source>
</evidence>
<feature type="domain" description="EAL" evidence="2">
    <location>
        <begin position="80"/>
        <end position="324"/>
    </location>
</feature>
<dbReference type="SUPFAM" id="SSF141868">
    <property type="entry name" value="EAL domain-like"/>
    <property type="match status" value="1"/>
</dbReference>
<gene>
    <name evidence="4" type="ORF">NIE36_32050</name>
    <name evidence="3" type="ORF">OSB80_32115</name>
</gene>
<keyword evidence="1" id="KW-1133">Transmembrane helix</keyword>
<dbReference type="Pfam" id="PF00563">
    <property type="entry name" value="EAL"/>
    <property type="match status" value="1"/>
</dbReference>
<feature type="transmembrane region" description="Helical" evidence="1">
    <location>
        <begin position="50"/>
        <end position="73"/>
    </location>
</feature>
<dbReference type="EMBL" id="JAMXWF010000035">
    <property type="protein sequence ID" value="MDQ6411786.1"/>
    <property type="molecule type" value="Genomic_DNA"/>
</dbReference>
<accession>A0AAP5ERI6</accession>
<dbReference type="SMART" id="SM00052">
    <property type="entry name" value="EAL"/>
    <property type="match status" value="1"/>
</dbReference>
<keyword evidence="1" id="KW-0812">Transmembrane</keyword>
<dbReference type="InterPro" id="IPR050706">
    <property type="entry name" value="Cyclic-di-GMP_PDE-like"/>
</dbReference>
<keyword evidence="5" id="KW-1185">Reference proteome</keyword>
<dbReference type="GO" id="GO:0071111">
    <property type="term" value="F:cyclic-guanylate-specific phosphodiesterase activity"/>
    <property type="evidence" value="ECO:0007669"/>
    <property type="project" value="InterPro"/>
</dbReference>
<dbReference type="AlphaFoldDB" id="A0AAP5ERI6"/>